<evidence type="ECO:0000256" key="1">
    <source>
        <dbReference type="ARBA" id="ARBA00004052"/>
    </source>
</evidence>
<dbReference type="RefSeq" id="WP_221046831.1">
    <property type="nucleotide sequence ID" value="NZ_AP019782.1"/>
</dbReference>
<dbReference type="InterPro" id="IPR004167">
    <property type="entry name" value="PSBD"/>
</dbReference>
<dbReference type="EMBL" id="AP019782">
    <property type="protein sequence ID" value="BBL71164.1"/>
    <property type="molecule type" value="Genomic_DNA"/>
</dbReference>
<dbReference type="InterPro" id="IPR050537">
    <property type="entry name" value="2-oxoacid_dehydrogenase"/>
</dbReference>
<evidence type="ECO:0000256" key="3">
    <source>
        <dbReference type="ARBA" id="ARBA00019511"/>
    </source>
</evidence>
<dbReference type="GO" id="GO:0045252">
    <property type="term" value="C:oxoglutarate dehydrogenase complex"/>
    <property type="evidence" value="ECO:0007669"/>
    <property type="project" value="UniProtKB-UniRule"/>
</dbReference>
<evidence type="ECO:0000256" key="8">
    <source>
        <dbReference type="RuleBase" id="RU361138"/>
    </source>
</evidence>
<evidence type="ECO:0000259" key="10">
    <source>
        <dbReference type="PROSITE" id="PS50968"/>
    </source>
</evidence>
<evidence type="ECO:0000256" key="7">
    <source>
        <dbReference type="ARBA" id="ARBA00052761"/>
    </source>
</evidence>
<evidence type="ECO:0000256" key="9">
    <source>
        <dbReference type="SAM" id="MobiDB-lite"/>
    </source>
</evidence>
<gene>
    <name evidence="12" type="ORF">MoryE10_17700</name>
</gene>
<organism evidence="12 13">
    <name type="scientific">Methylogaea oryzae</name>
    <dbReference type="NCBI Taxonomy" id="1295382"/>
    <lineage>
        <taxon>Bacteria</taxon>
        <taxon>Pseudomonadati</taxon>
        <taxon>Pseudomonadota</taxon>
        <taxon>Gammaproteobacteria</taxon>
        <taxon>Methylococcales</taxon>
        <taxon>Methylococcaceae</taxon>
        <taxon>Methylogaea</taxon>
    </lineage>
</organism>
<evidence type="ECO:0000256" key="2">
    <source>
        <dbReference type="ARBA" id="ARBA00007317"/>
    </source>
</evidence>
<dbReference type="PANTHER" id="PTHR43416:SF5">
    <property type="entry name" value="DIHYDROLIPOYLLYSINE-RESIDUE SUCCINYLTRANSFERASE COMPONENT OF 2-OXOGLUTARATE DEHYDROGENASE COMPLEX, MITOCHONDRIAL"/>
    <property type="match status" value="1"/>
</dbReference>
<dbReference type="NCBIfam" id="NF004309">
    <property type="entry name" value="PRK05704.1"/>
    <property type="match status" value="1"/>
</dbReference>
<comment type="catalytic activity">
    <reaction evidence="7 8">
        <text>N(6)-[(R)-dihydrolipoyl]-L-lysyl-[protein] + succinyl-CoA = N(6)-[(R)-S(8)-succinyldihydrolipoyl]-L-lysyl-[protein] + CoA</text>
        <dbReference type="Rhea" id="RHEA:15213"/>
        <dbReference type="Rhea" id="RHEA-COMP:10475"/>
        <dbReference type="Rhea" id="RHEA-COMP:20092"/>
        <dbReference type="ChEBI" id="CHEBI:57287"/>
        <dbReference type="ChEBI" id="CHEBI:57292"/>
        <dbReference type="ChEBI" id="CHEBI:83100"/>
        <dbReference type="ChEBI" id="CHEBI:83120"/>
        <dbReference type="EC" id="2.3.1.61"/>
    </reaction>
</comment>
<comment type="similarity">
    <text evidence="2 8">Belongs to the 2-oxoacid dehydrogenase family.</text>
</comment>
<dbReference type="InterPro" id="IPR006255">
    <property type="entry name" value="SucB"/>
</dbReference>
<evidence type="ECO:0000259" key="11">
    <source>
        <dbReference type="PROSITE" id="PS51826"/>
    </source>
</evidence>
<dbReference type="GO" id="GO:0006099">
    <property type="term" value="P:tricarboxylic acid cycle"/>
    <property type="evidence" value="ECO:0007669"/>
    <property type="project" value="UniProtKB-UniRule"/>
</dbReference>
<evidence type="ECO:0000256" key="6">
    <source>
        <dbReference type="ARBA" id="ARBA00023315"/>
    </source>
</evidence>
<dbReference type="PROSITE" id="PS50968">
    <property type="entry name" value="BIOTINYL_LIPOYL"/>
    <property type="match status" value="1"/>
</dbReference>
<evidence type="ECO:0000256" key="5">
    <source>
        <dbReference type="ARBA" id="ARBA00022823"/>
    </source>
</evidence>
<dbReference type="PROSITE" id="PS51826">
    <property type="entry name" value="PSBD"/>
    <property type="match status" value="1"/>
</dbReference>
<dbReference type="GO" id="GO:0004149">
    <property type="term" value="F:dihydrolipoyllysine-residue succinyltransferase activity"/>
    <property type="evidence" value="ECO:0007669"/>
    <property type="project" value="UniProtKB-UniRule"/>
</dbReference>
<protein>
    <recommendedName>
        <fullName evidence="3 8">Dihydrolipoyllysine-residue succinyltransferase component of 2-oxoglutarate dehydrogenase complex</fullName>
        <ecNumber evidence="8">2.3.1.61</ecNumber>
    </recommendedName>
    <alternativeName>
        <fullName evidence="8">2-oxoglutarate dehydrogenase complex component E2</fullName>
    </alternativeName>
</protein>
<keyword evidence="6 8" id="KW-0012">Acyltransferase</keyword>
<keyword evidence="13" id="KW-1185">Reference proteome</keyword>
<dbReference type="GO" id="GO:0005829">
    <property type="term" value="C:cytosol"/>
    <property type="evidence" value="ECO:0007669"/>
    <property type="project" value="TreeGrafter"/>
</dbReference>
<dbReference type="Pfam" id="PF00198">
    <property type="entry name" value="2-oxoacid_dh"/>
    <property type="match status" value="1"/>
</dbReference>
<keyword evidence="5 8" id="KW-0450">Lipoyl</keyword>
<dbReference type="Pfam" id="PF02817">
    <property type="entry name" value="E3_binding"/>
    <property type="match status" value="1"/>
</dbReference>
<dbReference type="CDD" id="cd06849">
    <property type="entry name" value="lipoyl_domain"/>
    <property type="match status" value="1"/>
</dbReference>
<feature type="domain" description="Lipoyl-binding" evidence="10">
    <location>
        <begin position="5"/>
        <end position="80"/>
    </location>
</feature>
<dbReference type="PROSITE" id="PS00189">
    <property type="entry name" value="LIPOYL"/>
    <property type="match status" value="1"/>
</dbReference>
<accession>A0A8D4VRC3</accession>
<dbReference type="InterPro" id="IPR001078">
    <property type="entry name" value="2-oxoacid_DH_actylTfrase"/>
</dbReference>
<keyword evidence="8" id="KW-0816">Tricarboxylic acid cycle</keyword>
<evidence type="ECO:0000313" key="13">
    <source>
        <dbReference type="Proteomes" id="UP000824988"/>
    </source>
</evidence>
<dbReference type="KEGG" id="moz:MoryE10_17700"/>
<dbReference type="FunFam" id="3.30.559.10:FF:000007">
    <property type="entry name" value="Dihydrolipoamide acetyltransferase component of pyruvate dehydrogenase complex"/>
    <property type="match status" value="1"/>
</dbReference>
<dbReference type="PANTHER" id="PTHR43416">
    <property type="entry name" value="DIHYDROLIPOYLLYSINE-RESIDUE SUCCINYLTRANSFERASE COMPONENT OF 2-OXOGLUTARATE DEHYDROGENASE COMPLEX, MITOCHONDRIAL-RELATED"/>
    <property type="match status" value="1"/>
</dbReference>
<evidence type="ECO:0000313" key="12">
    <source>
        <dbReference type="EMBL" id="BBL71164.1"/>
    </source>
</evidence>
<feature type="compositionally biased region" description="Low complexity" evidence="9">
    <location>
        <begin position="99"/>
        <end position="111"/>
    </location>
</feature>
<sequence length="410" mass="44631">MPNQTLEVRVPNLPESVSDATVALWHKQPGDAVTKNENLLDLETDKVVLEVPAPADGVLGEHSSHAGQRVKAGDLLALILTDAAAAKTARPPTEPPAPKSESSAPAAVASPSVRRLLAENNLDAAQIAGTGKDGRLTKEDVTSYLAEKSAKPAPSERRPLEDDAGFAAVAAAPPANGHRTEQRVPMTRLRARIAERLLEAQHSTATLTTFNEVDLRRIMDLRAQYNARFEKEHGIKLGIMSFFVKAAVEALKRFPAANATIDGEDIIYHNYYDIGIAVSTNRGLVVPILRDADRMIFANIEKNIAEFAQKSREGRLSMDDLKGGTFTITNGGIFGSLLSTPILNPPQSTILGMHAIKERPIAEDGQVVIRPMMYLALSYDHRLVDGREAVQFLFTIKELLEDPARLLLHL</sequence>
<feature type="domain" description="Peripheral subunit-binding (PSBD)" evidence="11">
    <location>
        <begin position="108"/>
        <end position="145"/>
    </location>
</feature>
<comment type="pathway">
    <text evidence="8">Amino-acid degradation; L-lysine degradation via saccharopine pathway; glutaryl-CoA from L-lysine: step 6/6.</text>
</comment>
<dbReference type="NCBIfam" id="TIGR01347">
    <property type="entry name" value="sucB"/>
    <property type="match status" value="1"/>
</dbReference>
<comment type="function">
    <text evidence="1 8">E2 component of the 2-oxoglutarate dehydrogenase (OGDH) complex which catalyzes the second step in the conversion of 2-oxoglutarate to succinyl-CoA and CO(2).</text>
</comment>
<name>A0A8D4VRC3_9GAMM</name>
<dbReference type="Pfam" id="PF00364">
    <property type="entry name" value="Biotin_lipoyl"/>
    <property type="match status" value="1"/>
</dbReference>
<reference evidence="12" key="1">
    <citation type="submission" date="2019-06" db="EMBL/GenBank/DDBJ databases">
        <title>Complete genome sequence of Methylogaea oryzae strain JCM16910.</title>
        <authorList>
            <person name="Asakawa S."/>
        </authorList>
    </citation>
    <scope>NUCLEOTIDE SEQUENCE</scope>
    <source>
        <strain evidence="12">E10</strain>
    </source>
</reference>
<feature type="region of interest" description="Disordered" evidence="9">
    <location>
        <begin position="86"/>
        <end position="111"/>
    </location>
</feature>
<keyword evidence="4 8" id="KW-0808">Transferase</keyword>
<dbReference type="InterPro" id="IPR003016">
    <property type="entry name" value="2-oxoA_DH_lipoyl-BS"/>
</dbReference>
<dbReference type="AlphaFoldDB" id="A0A8D4VRC3"/>
<comment type="cofactor">
    <cofactor evidence="8">
        <name>(R)-lipoate</name>
        <dbReference type="ChEBI" id="CHEBI:83088"/>
    </cofactor>
    <text evidence="8">Binds 1 lipoyl cofactor covalently.</text>
</comment>
<proteinExistence type="inferred from homology"/>
<dbReference type="Proteomes" id="UP000824988">
    <property type="component" value="Chromosome"/>
</dbReference>
<dbReference type="InterPro" id="IPR000089">
    <property type="entry name" value="Biotin_lipoyl"/>
</dbReference>
<evidence type="ECO:0000256" key="4">
    <source>
        <dbReference type="ARBA" id="ARBA00022679"/>
    </source>
</evidence>
<dbReference type="EC" id="2.3.1.61" evidence="8"/>
<dbReference type="GO" id="GO:0033512">
    <property type="term" value="P:L-lysine catabolic process to acetyl-CoA via saccharopine"/>
    <property type="evidence" value="ECO:0007669"/>
    <property type="project" value="UniProtKB-UniRule"/>
</dbReference>